<feature type="domain" description="Metallo-beta-lactamase" evidence="1">
    <location>
        <begin position="5"/>
        <end position="171"/>
    </location>
</feature>
<gene>
    <name evidence="2" type="ORF">H9651_08160</name>
</gene>
<evidence type="ECO:0000259" key="1">
    <source>
        <dbReference type="SMART" id="SM00849"/>
    </source>
</evidence>
<accession>A0ABR8S2A6</accession>
<dbReference type="SMART" id="SM00849">
    <property type="entry name" value="Lactamase_B"/>
    <property type="match status" value="1"/>
</dbReference>
<dbReference type="InterPro" id="IPR036866">
    <property type="entry name" value="RibonucZ/Hydroxyglut_hydro"/>
</dbReference>
<dbReference type="PANTHER" id="PTHR23131">
    <property type="entry name" value="ENDORIBONUCLEASE LACTB2"/>
    <property type="match status" value="1"/>
</dbReference>
<dbReference type="InterPro" id="IPR036388">
    <property type="entry name" value="WH-like_DNA-bd_sf"/>
</dbReference>
<dbReference type="InterPro" id="IPR001279">
    <property type="entry name" value="Metallo-B-lactamas"/>
</dbReference>
<proteinExistence type="predicted"/>
<name>A0ABR8S2A6_9MICO</name>
<protein>
    <submittedName>
        <fullName evidence="2">MBL fold metallo-hydrolase</fullName>
    </submittedName>
</protein>
<dbReference type="InterPro" id="IPR050662">
    <property type="entry name" value="Sec-metab_biosynth-thioest"/>
</dbReference>
<comment type="caution">
    <text evidence="2">The sequence shown here is derived from an EMBL/GenBank/DDBJ whole genome shotgun (WGS) entry which is preliminary data.</text>
</comment>
<organism evidence="2 3">
    <name type="scientific">Microbacterium pullorum</name>
    <dbReference type="NCBI Taxonomy" id="2762236"/>
    <lineage>
        <taxon>Bacteria</taxon>
        <taxon>Bacillati</taxon>
        <taxon>Actinomycetota</taxon>
        <taxon>Actinomycetes</taxon>
        <taxon>Micrococcales</taxon>
        <taxon>Microbacteriaceae</taxon>
        <taxon>Microbacterium</taxon>
    </lineage>
</organism>
<reference evidence="2 3" key="1">
    <citation type="submission" date="2020-08" db="EMBL/GenBank/DDBJ databases">
        <title>A Genomic Blueprint of the Chicken Gut Microbiome.</title>
        <authorList>
            <person name="Gilroy R."/>
            <person name="Ravi A."/>
            <person name="Getino M."/>
            <person name="Pursley I."/>
            <person name="Horton D.L."/>
            <person name="Alikhan N.-F."/>
            <person name="Baker D."/>
            <person name="Gharbi K."/>
            <person name="Hall N."/>
            <person name="Watson M."/>
            <person name="Adriaenssens E.M."/>
            <person name="Foster-Nyarko E."/>
            <person name="Jarju S."/>
            <person name="Secka A."/>
            <person name="Antonio M."/>
            <person name="Oren A."/>
            <person name="Chaudhuri R."/>
            <person name="La Ragione R.M."/>
            <person name="Hildebrand F."/>
            <person name="Pallen M.J."/>
        </authorList>
    </citation>
    <scope>NUCLEOTIDE SEQUENCE [LARGE SCALE GENOMIC DNA]</scope>
    <source>
        <strain evidence="2 3">Sa4CUA7</strain>
    </source>
</reference>
<dbReference type="Gene3D" id="1.10.10.10">
    <property type="entry name" value="Winged helix-like DNA-binding domain superfamily/Winged helix DNA-binding domain"/>
    <property type="match status" value="1"/>
</dbReference>
<dbReference type="EMBL" id="JACSQP010000004">
    <property type="protein sequence ID" value="MBD7957610.1"/>
    <property type="molecule type" value="Genomic_DNA"/>
</dbReference>
<dbReference type="Gene3D" id="3.60.15.10">
    <property type="entry name" value="Ribonuclease Z/Hydroxyacylglutathione hydrolase-like"/>
    <property type="match status" value="1"/>
</dbReference>
<dbReference type="PANTHER" id="PTHR23131:SF0">
    <property type="entry name" value="ENDORIBONUCLEASE LACTB2"/>
    <property type="match status" value="1"/>
</dbReference>
<dbReference type="CDD" id="cd16278">
    <property type="entry name" value="metallo-hydrolase-like_MBL-fold"/>
    <property type="match status" value="1"/>
</dbReference>
<sequence>MTLDGTNSLVIGAPGAGGVVVVDPGPADAAHLRALQQFGPVELILLTHHHHDHTEAAPRFAALTGAPVRAYDAALCLDAPPLVDGERIEAAGTVVEVVATPGHTADSVSLHLVTDAAADPAASATGSMLTGDTILGRGTTIIAAPDGSLADYLASLDRLRGYGAIPVLPAHGPMLPDLAAVSCSYAAHRRTRLDEVRAALTTLGASASTDADLVAAVTDAVYGSVDPAVRFAAEASVRAQLVYLRDDTAA</sequence>
<evidence type="ECO:0000313" key="3">
    <source>
        <dbReference type="Proteomes" id="UP000648352"/>
    </source>
</evidence>
<dbReference type="Proteomes" id="UP000648352">
    <property type="component" value="Unassembled WGS sequence"/>
</dbReference>
<dbReference type="SUPFAM" id="SSF56281">
    <property type="entry name" value="Metallo-hydrolase/oxidoreductase"/>
    <property type="match status" value="1"/>
</dbReference>
<keyword evidence="3" id="KW-1185">Reference proteome</keyword>
<evidence type="ECO:0000313" key="2">
    <source>
        <dbReference type="EMBL" id="MBD7957610.1"/>
    </source>
</evidence>
<dbReference type="Pfam" id="PF00753">
    <property type="entry name" value="Lactamase_B"/>
    <property type="match status" value="1"/>
</dbReference>